<evidence type="ECO:0000313" key="8">
    <source>
        <dbReference type="Proteomes" id="UP001649230"/>
    </source>
</evidence>
<dbReference type="CDD" id="cd00038">
    <property type="entry name" value="CAP_ED"/>
    <property type="match status" value="1"/>
</dbReference>
<evidence type="ECO:0000259" key="5">
    <source>
        <dbReference type="PROSITE" id="PS50042"/>
    </source>
</evidence>
<reference evidence="7 8" key="1">
    <citation type="journal article" date="2024" name="Int. J. Syst. Evol. Microbiol.">
        <title>Paenibacillus hexagrammi sp. nov., a novel bacterium isolated from the gut content of Hexagrammos agrammus.</title>
        <authorList>
            <person name="Jung H.K."/>
            <person name="Kim D.G."/>
            <person name="Zin H."/>
            <person name="Park J."/>
            <person name="Jung H."/>
            <person name="Kim Y.O."/>
            <person name="Kong H.J."/>
            <person name="Kim J.W."/>
            <person name="Kim Y.S."/>
        </authorList>
    </citation>
    <scope>NUCLEOTIDE SEQUENCE [LARGE SCALE GENOMIC DNA]</scope>
    <source>
        <strain evidence="7 8">YPD9-1</strain>
    </source>
</reference>
<name>A0ABY3SHW0_9BACL</name>
<dbReference type="PROSITE" id="PS50042">
    <property type="entry name" value="CNMP_BINDING_3"/>
    <property type="match status" value="1"/>
</dbReference>
<dbReference type="SUPFAM" id="SSF46785">
    <property type="entry name" value="Winged helix' DNA-binding domain"/>
    <property type="match status" value="1"/>
</dbReference>
<dbReference type="PROSITE" id="PS51063">
    <property type="entry name" value="HTH_CRP_2"/>
    <property type="match status" value="1"/>
</dbReference>
<feature type="domain" description="HTH crp-type" evidence="6">
    <location>
        <begin position="133"/>
        <end position="198"/>
    </location>
</feature>
<dbReference type="InterPro" id="IPR000595">
    <property type="entry name" value="cNMP-bd_dom"/>
</dbReference>
<feature type="domain" description="Cyclic nucleotide-binding" evidence="5">
    <location>
        <begin position="21"/>
        <end position="119"/>
    </location>
</feature>
<evidence type="ECO:0000256" key="1">
    <source>
        <dbReference type="ARBA" id="ARBA00023015"/>
    </source>
</evidence>
<dbReference type="Pfam" id="PF00027">
    <property type="entry name" value="cNMP_binding"/>
    <property type="match status" value="1"/>
</dbReference>
<dbReference type="InterPro" id="IPR036388">
    <property type="entry name" value="WH-like_DNA-bd_sf"/>
</dbReference>
<keyword evidence="3" id="KW-0010">Activator</keyword>
<evidence type="ECO:0000256" key="2">
    <source>
        <dbReference type="ARBA" id="ARBA00023125"/>
    </source>
</evidence>
<keyword evidence="2" id="KW-0238">DNA-binding</keyword>
<dbReference type="InterPro" id="IPR036390">
    <property type="entry name" value="WH_DNA-bd_sf"/>
</dbReference>
<dbReference type="InterPro" id="IPR018490">
    <property type="entry name" value="cNMP-bd_dom_sf"/>
</dbReference>
<evidence type="ECO:0000256" key="3">
    <source>
        <dbReference type="ARBA" id="ARBA00023159"/>
    </source>
</evidence>
<dbReference type="InterPro" id="IPR050397">
    <property type="entry name" value="Env_Response_Regulators"/>
</dbReference>
<dbReference type="Proteomes" id="UP001649230">
    <property type="component" value="Chromosome"/>
</dbReference>
<evidence type="ECO:0000313" key="7">
    <source>
        <dbReference type="EMBL" id="UJF33614.1"/>
    </source>
</evidence>
<keyword evidence="1" id="KW-0805">Transcription regulation</keyword>
<keyword evidence="8" id="KW-1185">Reference proteome</keyword>
<gene>
    <name evidence="7" type="ORF">L0M14_29725</name>
</gene>
<dbReference type="Gene3D" id="2.60.120.10">
    <property type="entry name" value="Jelly Rolls"/>
    <property type="match status" value="1"/>
</dbReference>
<dbReference type="SMART" id="SM00419">
    <property type="entry name" value="HTH_CRP"/>
    <property type="match status" value="1"/>
</dbReference>
<dbReference type="SUPFAM" id="SSF51206">
    <property type="entry name" value="cAMP-binding domain-like"/>
    <property type="match status" value="1"/>
</dbReference>
<dbReference type="Pfam" id="PF13545">
    <property type="entry name" value="HTH_Crp_2"/>
    <property type="match status" value="1"/>
</dbReference>
<dbReference type="RefSeq" id="WP_235119988.1">
    <property type="nucleotide sequence ID" value="NZ_CP090978.1"/>
</dbReference>
<proteinExistence type="predicted"/>
<dbReference type="InterPro" id="IPR012318">
    <property type="entry name" value="HTH_CRP"/>
</dbReference>
<dbReference type="EMBL" id="CP090978">
    <property type="protein sequence ID" value="UJF33614.1"/>
    <property type="molecule type" value="Genomic_DNA"/>
</dbReference>
<protein>
    <submittedName>
        <fullName evidence="7">Crp/Fnr family transcriptional regulator</fullName>
    </submittedName>
</protein>
<dbReference type="InterPro" id="IPR014710">
    <property type="entry name" value="RmlC-like_jellyroll"/>
</dbReference>
<dbReference type="Gene3D" id="1.10.10.10">
    <property type="entry name" value="Winged helix-like DNA-binding domain superfamily/Winged helix DNA-binding domain"/>
    <property type="match status" value="1"/>
</dbReference>
<sequence>MSRVSMEDWRQASMVKLKPHGSAVISSGRTLEHAAFVIQGCVRIFQVSDTGREVTLYRVRDGEACSLMMASILGETEYGASAVVEEPSEFLIVPVDAFKEWSVRYPDIHHYVYRQFILRMTQMTTLLDHIAFRPIEYRIASWLLGKAAAANDPIRITHDQLAVELGTAREVVSRALKQFEKQGFVQVSRGRILIMDRHGLESIVS</sequence>
<keyword evidence="4" id="KW-0804">Transcription</keyword>
<accession>A0ABY3SHW0</accession>
<evidence type="ECO:0000259" key="6">
    <source>
        <dbReference type="PROSITE" id="PS51063"/>
    </source>
</evidence>
<dbReference type="PANTHER" id="PTHR24567:SF74">
    <property type="entry name" value="HTH-TYPE TRANSCRIPTIONAL REGULATOR ARCR"/>
    <property type="match status" value="1"/>
</dbReference>
<organism evidence="7 8">
    <name type="scientific">Paenibacillus hexagrammi</name>
    <dbReference type="NCBI Taxonomy" id="2908839"/>
    <lineage>
        <taxon>Bacteria</taxon>
        <taxon>Bacillati</taxon>
        <taxon>Bacillota</taxon>
        <taxon>Bacilli</taxon>
        <taxon>Bacillales</taxon>
        <taxon>Paenibacillaceae</taxon>
        <taxon>Paenibacillus</taxon>
    </lineage>
</organism>
<dbReference type="PANTHER" id="PTHR24567">
    <property type="entry name" value="CRP FAMILY TRANSCRIPTIONAL REGULATORY PROTEIN"/>
    <property type="match status" value="1"/>
</dbReference>
<evidence type="ECO:0000256" key="4">
    <source>
        <dbReference type="ARBA" id="ARBA00023163"/>
    </source>
</evidence>